<dbReference type="RefSeq" id="WP_176928946.1">
    <property type="nucleotide sequence ID" value="NZ_FMYQ01000004.1"/>
</dbReference>
<evidence type="ECO:0000256" key="1">
    <source>
        <dbReference type="SAM" id="Phobius"/>
    </source>
</evidence>
<keyword evidence="3" id="KW-1185">Reference proteome</keyword>
<evidence type="ECO:0000313" key="2">
    <source>
        <dbReference type="EMBL" id="SDC16181.1"/>
    </source>
</evidence>
<sequence>MRETVVAYLLGPAVMVLVCVAMWAVSRRSRGTLEARFTRWLDAHRPHGMRHKH</sequence>
<reference evidence="3" key="1">
    <citation type="submission" date="2016-09" db="EMBL/GenBank/DDBJ databases">
        <authorList>
            <person name="Varghese N."/>
            <person name="Submissions S."/>
        </authorList>
    </citation>
    <scope>NUCLEOTIDE SEQUENCE [LARGE SCALE GENOMIC DNA]</scope>
    <source>
        <strain evidence="3">TNe-862</strain>
    </source>
</reference>
<protein>
    <submittedName>
        <fullName evidence="2">Uncharacterized protein</fullName>
    </submittedName>
</protein>
<proteinExistence type="predicted"/>
<name>A0A1G6JBR1_9BURK</name>
<feature type="transmembrane region" description="Helical" evidence="1">
    <location>
        <begin position="6"/>
        <end position="26"/>
    </location>
</feature>
<dbReference type="STRING" id="416944.SAMN05421548_104206"/>
<organism evidence="2 3">
    <name type="scientific">Paraburkholderia lycopersici</name>
    <dbReference type="NCBI Taxonomy" id="416944"/>
    <lineage>
        <taxon>Bacteria</taxon>
        <taxon>Pseudomonadati</taxon>
        <taxon>Pseudomonadota</taxon>
        <taxon>Betaproteobacteria</taxon>
        <taxon>Burkholderiales</taxon>
        <taxon>Burkholderiaceae</taxon>
        <taxon>Paraburkholderia</taxon>
    </lineage>
</organism>
<dbReference type="EMBL" id="FMYQ01000004">
    <property type="protein sequence ID" value="SDC16181.1"/>
    <property type="molecule type" value="Genomic_DNA"/>
</dbReference>
<keyword evidence="1" id="KW-0472">Membrane</keyword>
<dbReference type="Proteomes" id="UP000198908">
    <property type="component" value="Unassembled WGS sequence"/>
</dbReference>
<evidence type="ECO:0000313" key="3">
    <source>
        <dbReference type="Proteomes" id="UP000198908"/>
    </source>
</evidence>
<gene>
    <name evidence="2" type="ORF">SAMN05421548_104206</name>
</gene>
<keyword evidence="1" id="KW-0812">Transmembrane</keyword>
<dbReference type="AlphaFoldDB" id="A0A1G6JBR1"/>
<keyword evidence="1" id="KW-1133">Transmembrane helix</keyword>
<accession>A0A1G6JBR1</accession>